<evidence type="ECO:0000256" key="4">
    <source>
        <dbReference type="ARBA" id="ARBA00023136"/>
    </source>
</evidence>
<comment type="caution">
    <text evidence="7">The sequence shown here is derived from an EMBL/GenBank/DDBJ whole genome shotgun (WGS) entry which is preliminary data.</text>
</comment>
<dbReference type="Proteomes" id="UP000811246">
    <property type="component" value="Chromosome 7"/>
</dbReference>
<dbReference type="GO" id="GO:0005802">
    <property type="term" value="C:trans-Golgi network"/>
    <property type="evidence" value="ECO:0007669"/>
    <property type="project" value="TreeGrafter"/>
</dbReference>
<dbReference type="PANTHER" id="PTHR10783">
    <property type="entry name" value="XENOTROPIC AND POLYTROPIC RETROVIRUS RECEPTOR 1-RELATED"/>
    <property type="match status" value="1"/>
</dbReference>
<dbReference type="GO" id="GO:0006817">
    <property type="term" value="P:phosphate ion transport"/>
    <property type="evidence" value="ECO:0007669"/>
    <property type="project" value="TreeGrafter"/>
</dbReference>
<dbReference type="Pfam" id="PF03124">
    <property type="entry name" value="EXS"/>
    <property type="match status" value="1"/>
</dbReference>
<dbReference type="Proteomes" id="UP000811609">
    <property type="component" value="Chromosome 5"/>
</dbReference>
<comment type="subcellular location">
    <subcellularLocation>
        <location evidence="1">Membrane</location>
        <topology evidence="1">Multi-pass membrane protein</topology>
    </subcellularLocation>
</comment>
<feature type="transmembrane region" description="Helical" evidence="5">
    <location>
        <begin position="32"/>
        <end position="56"/>
    </location>
</feature>
<proteinExistence type="predicted"/>
<dbReference type="GO" id="GO:0005886">
    <property type="term" value="C:plasma membrane"/>
    <property type="evidence" value="ECO:0007669"/>
    <property type="project" value="TreeGrafter"/>
</dbReference>
<reference evidence="7" key="1">
    <citation type="submission" date="2020-12" db="EMBL/GenBank/DDBJ databases">
        <title>WGS assembly of Carya illinoinensis cv. Pawnee.</title>
        <authorList>
            <person name="Platts A."/>
            <person name="Shu S."/>
            <person name="Wright S."/>
            <person name="Barry K."/>
            <person name="Edger P."/>
            <person name="Pires J.C."/>
            <person name="Schmutz J."/>
        </authorList>
    </citation>
    <scope>NUCLEOTIDE SEQUENCE</scope>
    <source>
        <tissue evidence="7">Leaf</tissue>
    </source>
</reference>
<keyword evidence="2 5" id="KW-0812">Transmembrane</keyword>
<dbReference type="InterPro" id="IPR004342">
    <property type="entry name" value="EXS_C"/>
</dbReference>
<dbReference type="GO" id="GO:0000822">
    <property type="term" value="F:inositol hexakisphosphate binding"/>
    <property type="evidence" value="ECO:0007669"/>
    <property type="project" value="TreeGrafter"/>
</dbReference>
<feature type="domain" description="EXS" evidence="6">
    <location>
        <begin position="3"/>
        <end position="69"/>
    </location>
</feature>
<dbReference type="AlphaFoldDB" id="A0A8T1Q1C4"/>
<name>A0A8T1Q1C4_CARIL</name>
<evidence type="ECO:0000256" key="5">
    <source>
        <dbReference type="SAM" id="Phobius"/>
    </source>
</evidence>
<evidence type="ECO:0000256" key="2">
    <source>
        <dbReference type="ARBA" id="ARBA00022692"/>
    </source>
</evidence>
<sequence length="83" mass="9591">MYGYNGLKYFSIIAALAMRTTYDLQRGMTWKIMAVSSGVATIIATYWDIVIDWGLLRRVSDTIKMKPHLMETFYIVRKGLFGM</sequence>
<dbReference type="EMBL" id="CM031813">
    <property type="protein sequence ID" value="KAG6655627.1"/>
    <property type="molecule type" value="Genomic_DNA"/>
</dbReference>
<evidence type="ECO:0000313" key="8">
    <source>
        <dbReference type="EMBL" id="KAG6655627.1"/>
    </source>
</evidence>
<keyword evidence="10" id="KW-1185">Reference proteome</keyword>
<evidence type="ECO:0000313" key="10">
    <source>
        <dbReference type="Proteomes" id="UP000811609"/>
    </source>
</evidence>
<evidence type="ECO:0000256" key="1">
    <source>
        <dbReference type="ARBA" id="ARBA00004141"/>
    </source>
</evidence>
<reference evidence="9" key="2">
    <citation type="submission" date="2021-01" db="EMBL/GenBank/DDBJ databases">
        <authorList>
            <person name="Lovell J.T."/>
            <person name="Bentley N."/>
            <person name="Bhattarai G."/>
            <person name="Jenkins J.W."/>
            <person name="Sreedasyam A."/>
            <person name="Alarcon Y."/>
            <person name="Bock C."/>
            <person name="Boston L."/>
            <person name="Carlson J."/>
            <person name="Cervantes K."/>
            <person name="Clermont K."/>
            <person name="Krom N."/>
            <person name="Kubenka K."/>
            <person name="Mamidi S."/>
            <person name="Mattison C."/>
            <person name="Monteros M."/>
            <person name="Pisani C."/>
            <person name="Plott C."/>
            <person name="Rajasekar S."/>
            <person name="Rhein H.S."/>
            <person name="Rohla C."/>
            <person name="Song M."/>
            <person name="Hilaire R.S."/>
            <person name="Shu S."/>
            <person name="Wells L."/>
            <person name="Wang X."/>
            <person name="Webber J."/>
            <person name="Heerema R.J."/>
            <person name="Klein P."/>
            <person name="Conner P."/>
            <person name="Grauke L."/>
            <person name="Grimwood J."/>
            <person name="Schmutz J."/>
            <person name="Randall J.J."/>
        </authorList>
    </citation>
    <scope>NUCLEOTIDE SEQUENCE</scope>
    <source>
        <tissue evidence="9">Leaf</tissue>
    </source>
</reference>
<dbReference type="GO" id="GO:0016036">
    <property type="term" value="P:cellular response to phosphate starvation"/>
    <property type="evidence" value="ECO:0007669"/>
    <property type="project" value="TreeGrafter"/>
</dbReference>
<keyword evidence="3 5" id="KW-1133">Transmembrane helix</keyword>
<dbReference type="Proteomes" id="UP000811609">
    <property type="component" value="Chromosome 7"/>
</dbReference>
<gene>
    <name evidence="8" type="ORF">CIPAW_05G229900</name>
    <name evidence="7" type="ORF">CIPAW_07G036100</name>
    <name evidence="9" type="ORF">I3842_07G036300</name>
</gene>
<evidence type="ECO:0000256" key="3">
    <source>
        <dbReference type="ARBA" id="ARBA00022989"/>
    </source>
</evidence>
<dbReference type="EMBL" id="CM031815">
    <property type="protein sequence ID" value="KAG6646842.1"/>
    <property type="molecule type" value="Genomic_DNA"/>
</dbReference>
<evidence type="ECO:0000259" key="6">
    <source>
        <dbReference type="Pfam" id="PF03124"/>
    </source>
</evidence>
<dbReference type="EMBL" id="CM031831">
    <property type="protein sequence ID" value="KAG6702494.1"/>
    <property type="molecule type" value="Genomic_DNA"/>
</dbReference>
<keyword evidence="4 5" id="KW-0472">Membrane</keyword>
<protein>
    <recommendedName>
        <fullName evidence="6">EXS domain-containing protein</fullName>
    </recommendedName>
</protein>
<dbReference type="OrthoDB" id="931780at2759"/>
<accession>A0A8T1Q1C4</accession>
<dbReference type="PANTHER" id="PTHR10783:SF124">
    <property type="entry name" value="PHOSPHATE TRANSPORTER PHO1 HOMOLOG 9"/>
    <property type="match status" value="1"/>
</dbReference>
<evidence type="ECO:0000313" key="7">
    <source>
        <dbReference type="EMBL" id="KAG6646842.1"/>
    </source>
</evidence>
<evidence type="ECO:0000313" key="9">
    <source>
        <dbReference type="EMBL" id="KAG6702494.1"/>
    </source>
</evidence>
<organism evidence="7 10">
    <name type="scientific">Carya illinoinensis</name>
    <name type="common">Pecan</name>
    <dbReference type="NCBI Taxonomy" id="32201"/>
    <lineage>
        <taxon>Eukaryota</taxon>
        <taxon>Viridiplantae</taxon>
        <taxon>Streptophyta</taxon>
        <taxon>Embryophyta</taxon>
        <taxon>Tracheophyta</taxon>
        <taxon>Spermatophyta</taxon>
        <taxon>Magnoliopsida</taxon>
        <taxon>eudicotyledons</taxon>
        <taxon>Gunneridae</taxon>
        <taxon>Pentapetalae</taxon>
        <taxon>rosids</taxon>
        <taxon>fabids</taxon>
        <taxon>Fagales</taxon>
        <taxon>Juglandaceae</taxon>
        <taxon>Carya</taxon>
    </lineage>
</organism>